<gene>
    <name evidence="1" type="ORF">DFR63_0102</name>
</gene>
<dbReference type="PANTHER" id="PTHR11669:SF8">
    <property type="entry name" value="DNA POLYMERASE III SUBUNIT DELTA"/>
    <property type="match status" value="1"/>
</dbReference>
<protein>
    <submittedName>
        <fullName evidence="1">DNA polymerase-3 subunit delta</fullName>
    </submittedName>
</protein>
<name>A0A3E0B2V2_9STAP</name>
<keyword evidence="2" id="KW-1185">Reference proteome</keyword>
<organism evidence="1 2">
    <name type="scientific">Jeotgalicoccus halotolerans</name>
    <dbReference type="NCBI Taxonomy" id="157227"/>
    <lineage>
        <taxon>Bacteria</taxon>
        <taxon>Bacillati</taxon>
        <taxon>Bacillota</taxon>
        <taxon>Bacilli</taxon>
        <taxon>Bacillales</taxon>
        <taxon>Staphylococcaceae</taxon>
        <taxon>Jeotgalicoccus</taxon>
    </lineage>
</organism>
<dbReference type="SUPFAM" id="SSF52540">
    <property type="entry name" value="P-loop containing nucleoside triphosphate hydrolases"/>
    <property type="match status" value="1"/>
</dbReference>
<dbReference type="RefSeq" id="WP_115883830.1">
    <property type="nucleotide sequence ID" value="NZ_QUMW01000002.1"/>
</dbReference>
<dbReference type="Gene3D" id="3.40.50.300">
    <property type="entry name" value="P-loop containing nucleotide triphosphate hydrolases"/>
    <property type="match status" value="1"/>
</dbReference>
<evidence type="ECO:0000313" key="2">
    <source>
        <dbReference type="Proteomes" id="UP000257076"/>
    </source>
</evidence>
<dbReference type="PANTHER" id="PTHR11669">
    <property type="entry name" value="REPLICATION FACTOR C / DNA POLYMERASE III GAMMA-TAU SUBUNIT"/>
    <property type="match status" value="1"/>
</dbReference>
<dbReference type="InterPro" id="IPR027417">
    <property type="entry name" value="P-loop_NTPase"/>
</dbReference>
<accession>A0A3E0B2V2</accession>
<evidence type="ECO:0000313" key="1">
    <source>
        <dbReference type="EMBL" id="REG26298.1"/>
    </source>
</evidence>
<dbReference type="EMBL" id="QUMW01000002">
    <property type="protein sequence ID" value="REG26298.1"/>
    <property type="molecule type" value="Genomic_DNA"/>
</dbReference>
<sequence>MNNSIVQKQLLKIIENNKLSHTYMFEGDAIETLRKYSKFFALHIFGENTRNEMLIDSGNHPDLYYLSTAETTIKKENIEQLVRQMNQKPIESDYKVYIIEQFEKLTPQAENSILKFLEEPPEKTIAILLTINKSGILPTIHSRSQHIHIQGEDGDREDSLPNLSEAETATVNALLLNARHVNEMADKFSEMRTEAISFGTRWIHNHPLVLIDAKKIVDICDERKDYELMLQLLAGFIRQTLHKTIGLDNFRPYESAMPEGNDVNTVKLTRMLEEIQKANQLLSFNVNPMLVFEGMVIGAKG</sequence>
<reference evidence="1 2" key="1">
    <citation type="submission" date="2018-08" db="EMBL/GenBank/DDBJ databases">
        <title>Genomic Encyclopedia of Type Strains, Phase IV (KMG-IV): sequencing the most valuable type-strain genomes for metagenomic binning, comparative biology and taxonomic classification.</title>
        <authorList>
            <person name="Goeker M."/>
        </authorList>
    </citation>
    <scope>NUCLEOTIDE SEQUENCE [LARGE SCALE GENOMIC DNA]</scope>
    <source>
        <strain evidence="1 2">DSM 17274</strain>
    </source>
</reference>
<dbReference type="AlphaFoldDB" id="A0A3E0B2V2"/>
<proteinExistence type="predicted"/>
<comment type="caution">
    <text evidence="1">The sequence shown here is derived from an EMBL/GenBank/DDBJ whole genome shotgun (WGS) entry which is preliminary data.</text>
</comment>
<dbReference type="GO" id="GO:0006261">
    <property type="term" value="P:DNA-templated DNA replication"/>
    <property type="evidence" value="ECO:0007669"/>
    <property type="project" value="TreeGrafter"/>
</dbReference>
<dbReference type="OrthoDB" id="9810148at2"/>
<dbReference type="Pfam" id="PF13177">
    <property type="entry name" value="DNA_pol3_delta2"/>
    <property type="match status" value="1"/>
</dbReference>
<dbReference type="InterPro" id="IPR050238">
    <property type="entry name" value="DNA_Rep/Repair_Clamp_Loader"/>
</dbReference>
<dbReference type="Proteomes" id="UP000257076">
    <property type="component" value="Unassembled WGS sequence"/>
</dbReference>